<dbReference type="InterPro" id="IPR044957">
    <property type="entry name" value="Ribosomal_bL32_bact"/>
</dbReference>
<keyword evidence="3 5" id="KW-0687">Ribonucleoprotein</keyword>
<dbReference type="Pfam" id="PF01783">
    <property type="entry name" value="Ribosomal_L32p"/>
    <property type="match status" value="1"/>
</dbReference>
<protein>
    <recommendedName>
        <fullName evidence="4 5">Large ribosomal subunit protein bL32</fullName>
    </recommendedName>
</protein>
<evidence type="ECO:0000256" key="3">
    <source>
        <dbReference type="ARBA" id="ARBA00023274"/>
    </source>
</evidence>
<dbReference type="InterPro" id="IPR002677">
    <property type="entry name" value="Ribosomal_bL32"/>
</dbReference>
<evidence type="ECO:0000313" key="7">
    <source>
        <dbReference type="Proteomes" id="UP000316562"/>
    </source>
</evidence>
<comment type="similarity">
    <text evidence="1 5">Belongs to the bacterial ribosomal protein bL32 family.</text>
</comment>
<name>A0A519BIJ7_ACIG2</name>
<dbReference type="AlphaFoldDB" id="A0A519BIJ7"/>
<accession>A0A519BIJ7</accession>
<comment type="caution">
    <text evidence="6">The sequence shown here is derived from an EMBL/GenBank/DDBJ whole genome shotgun (WGS) entry which is preliminary data.</text>
</comment>
<dbReference type="InterPro" id="IPR011332">
    <property type="entry name" value="Ribosomal_zn-bd"/>
</dbReference>
<evidence type="ECO:0000313" key="6">
    <source>
        <dbReference type="EMBL" id="RZD17084.1"/>
    </source>
</evidence>
<dbReference type="GO" id="GO:0006412">
    <property type="term" value="P:translation"/>
    <property type="evidence" value="ECO:0007669"/>
    <property type="project" value="UniProtKB-UniRule"/>
</dbReference>
<evidence type="ECO:0000256" key="5">
    <source>
        <dbReference type="HAMAP-Rule" id="MF_00340"/>
    </source>
</evidence>
<dbReference type="GO" id="GO:0015934">
    <property type="term" value="C:large ribosomal subunit"/>
    <property type="evidence" value="ECO:0007669"/>
    <property type="project" value="InterPro"/>
</dbReference>
<evidence type="ECO:0000256" key="2">
    <source>
        <dbReference type="ARBA" id="ARBA00022980"/>
    </source>
</evidence>
<dbReference type="EMBL" id="SGBC01000001">
    <property type="protein sequence ID" value="RZD17084.1"/>
    <property type="molecule type" value="Genomic_DNA"/>
</dbReference>
<keyword evidence="2 5" id="KW-0689">Ribosomal protein</keyword>
<dbReference type="PANTHER" id="PTHR35534:SF1">
    <property type="entry name" value="LARGE RIBOSOMAL SUBUNIT PROTEIN BL32"/>
    <property type="match status" value="1"/>
</dbReference>
<dbReference type="Proteomes" id="UP000316562">
    <property type="component" value="Unassembled WGS sequence"/>
</dbReference>
<reference evidence="6 7" key="1">
    <citation type="journal article" date="2019" name="ISME J.">
        <title>Insights into ecological role of a new deltaproteobacterial order Candidatus Acidulodesulfobacterales by metagenomics and metatranscriptomics.</title>
        <authorList>
            <person name="Tan S."/>
            <person name="Liu J."/>
            <person name="Fang Y."/>
            <person name="Hedlund B.P."/>
            <person name="Lian Z.H."/>
            <person name="Huang L.Y."/>
            <person name="Li J.T."/>
            <person name="Huang L.N."/>
            <person name="Li W.J."/>
            <person name="Jiang H.C."/>
            <person name="Dong H.L."/>
            <person name="Shu W.S."/>
        </authorList>
    </citation>
    <scope>NUCLEOTIDE SEQUENCE [LARGE SCALE GENOMIC DNA]</scope>
    <source>
        <strain evidence="6">AP2</strain>
    </source>
</reference>
<dbReference type="GO" id="GO:0003735">
    <property type="term" value="F:structural constituent of ribosome"/>
    <property type="evidence" value="ECO:0007669"/>
    <property type="project" value="InterPro"/>
</dbReference>
<organism evidence="6 7">
    <name type="scientific">Acididesulfobacter guangdongensis</name>
    <dbReference type="NCBI Taxonomy" id="2597225"/>
    <lineage>
        <taxon>Bacteria</taxon>
        <taxon>Deltaproteobacteria</taxon>
        <taxon>Candidatus Acidulodesulfobacterales</taxon>
        <taxon>Candidatus Acididesulfobacter</taxon>
    </lineage>
</organism>
<sequence>MANPKKRHSKCRRDKRRTHDSLTPVNYVKCPTCGETTLPHRMCTNCNTYNGRKIIIDKVEKSAS</sequence>
<proteinExistence type="inferred from homology"/>
<gene>
    <name evidence="5" type="primary">rpmF</name>
    <name evidence="6" type="ORF">EVJ46_02295</name>
</gene>
<evidence type="ECO:0000256" key="4">
    <source>
        <dbReference type="ARBA" id="ARBA00035178"/>
    </source>
</evidence>
<dbReference type="HAMAP" id="MF_00340">
    <property type="entry name" value="Ribosomal_bL32"/>
    <property type="match status" value="1"/>
</dbReference>
<dbReference type="SUPFAM" id="SSF57829">
    <property type="entry name" value="Zn-binding ribosomal proteins"/>
    <property type="match status" value="1"/>
</dbReference>
<dbReference type="NCBIfam" id="TIGR01031">
    <property type="entry name" value="rpmF_bact"/>
    <property type="match status" value="1"/>
</dbReference>
<evidence type="ECO:0000256" key="1">
    <source>
        <dbReference type="ARBA" id="ARBA00008560"/>
    </source>
</evidence>
<dbReference type="PANTHER" id="PTHR35534">
    <property type="entry name" value="50S RIBOSOMAL PROTEIN L32"/>
    <property type="match status" value="1"/>
</dbReference>